<evidence type="ECO:0000313" key="3">
    <source>
        <dbReference type="Proteomes" id="UP000494115"/>
    </source>
</evidence>
<keyword evidence="1" id="KW-0812">Transmembrane</keyword>
<name>A0A6S7B746_9BURK</name>
<gene>
    <name evidence="2" type="ORF">LMG28138_02523</name>
</gene>
<organism evidence="2 3">
    <name type="scientific">Pararobbsia alpina</name>
    <dbReference type="NCBI Taxonomy" id="621374"/>
    <lineage>
        <taxon>Bacteria</taxon>
        <taxon>Pseudomonadati</taxon>
        <taxon>Pseudomonadota</taxon>
        <taxon>Betaproteobacteria</taxon>
        <taxon>Burkholderiales</taxon>
        <taxon>Burkholderiaceae</taxon>
        <taxon>Pararobbsia</taxon>
    </lineage>
</organism>
<feature type="transmembrane region" description="Helical" evidence="1">
    <location>
        <begin position="12"/>
        <end position="29"/>
    </location>
</feature>
<sequence>MQSKRQPLTRKLTWLFALTSGLVIANIYYSQPLLAVVAGEFGRSTTHLGFLVTFDQRARRVEAIAKHSAVLGHFL</sequence>
<keyword evidence="3" id="KW-1185">Reference proteome</keyword>
<proteinExistence type="predicted"/>
<accession>A0A6S7B746</accession>
<reference evidence="2 3" key="1">
    <citation type="submission" date="2020-04" db="EMBL/GenBank/DDBJ databases">
        <authorList>
            <person name="De Canck E."/>
        </authorList>
    </citation>
    <scope>NUCLEOTIDE SEQUENCE [LARGE SCALE GENOMIC DNA]</scope>
    <source>
        <strain evidence="2 3">LMG 28138</strain>
    </source>
</reference>
<evidence type="ECO:0000256" key="1">
    <source>
        <dbReference type="SAM" id="Phobius"/>
    </source>
</evidence>
<dbReference type="Proteomes" id="UP000494115">
    <property type="component" value="Unassembled WGS sequence"/>
</dbReference>
<dbReference type="EMBL" id="CADIKM010000009">
    <property type="protein sequence ID" value="CAB3787877.1"/>
    <property type="molecule type" value="Genomic_DNA"/>
</dbReference>
<keyword evidence="1" id="KW-0472">Membrane</keyword>
<evidence type="ECO:0000313" key="2">
    <source>
        <dbReference type="EMBL" id="CAB3787877.1"/>
    </source>
</evidence>
<protein>
    <submittedName>
        <fullName evidence="2">Uncharacterized protein</fullName>
    </submittedName>
</protein>
<dbReference type="AlphaFoldDB" id="A0A6S7B746"/>
<keyword evidence="1" id="KW-1133">Transmembrane helix</keyword>